<name>A0A448WQ77_9PLAT</name>
<dbReference type="EMBL" id="CAAALY010032458">
    <property type="protein sequence ID" value="VEL17401.1"/>
    <property type="molecule type" value="Genomic_DNA"/>
</dbReference>
<proteinExistence type="predicted"/>
<dbReference type="AlphaFoldDB" id="A0A448WQ77"/>
<dbReference type="Proteomes" id="UP000784294">
    <property type="component" value="Unassembled WGS sequence"/>
</dbReference>
<reference evidence="1" key="1">
    <citation type="submission" date="2018-11" db="EMBL/GenBank/DDBJ databases">
        <authorList>
            <consortium name="Pathogen Informatics"/>
        </authorList>
    </citation>
    <scope>NUCLEOTIDE SEQUENCE</scope>
</reference>
<sequence length="91" mass="9648">MQPGGLVESGSLGEIETSGEVAENYFKSDDSPARDFIASNGAGSRPIVPPALVLTTAADAAVLWDLSTGQRKRRLTINANVDVIDVSYRKI</sequence>
<organism evidence="1 2">
    <name type="scientific">Protopolystoma xenopodis</name>
    <dbReference type="NCBI Taxonomy" id="117903"/>
    <lineage>
        <taxon>Eukaryota</taxon>
        <taxon>Metazoa</taxon>
        <taxon>Spiralia</taxon>
        <taxon>Lophotrochozoa</taxon>
        <taxon>Platyhelminthes</taxon>
        <taxon>Monogenea</taxon>
        <taxon>Polyopisthocotylea</taxon>
        <taxon>Polystomatidea</taxon>
        <taxon>Polystomatidae</taxon>
        <taxon>Protopolystoma</taxon>
    </lineage>
</organism>
<evidence type="ECO:0000313" key="1">
    <source>
        <dbReference type="EMBL" id="VEL17401.1"/>
    </source>
</evidence>
<protein>
    <submittedName>
        <fullName evidence="1">Uncharacterized protein</fullName>
    </submittedName>
</protein>
<gene>
    <name evidence="1" type="ORF">PXEA_LOCUS10841</name>
</gene>
<accession>A0A448WQ77</accession>
<comment type="caution">
    <text evidence="1">The sequence shown here is derived from an EMBL/GenBank/DDBJ whole genome shotgun (WGS) entry which is preliminary data.</text>
</comment>
<keyword evidence="2" id="KW-1185">Reference proteome</keyword>
<evidence type="ECO:0000313" key="2">
    <source>
        <dbReference type="Proteomes" id="UP000784294"/>
    </source>
</evidence>